<evidence type="ECO:0000256" key="1">
    <source>
        <dbReference type="SAM" id="Phobius"/>
    </source>
</evidence>
<feature type="transmembrane region" description="Helical" evidence="1">
    <location>
        <begin position="80"/>
        <end position="101"/>
    </location>
</feature>
<sequence>MWSMHYIPYASLPLYMILVLSRILVLCGLCIRIPIFVSAFFVSMRPDCNLCVRILDSMHPSPVPVCIVRIPMRPYSCLCMWVYASRIHLLCICVYTVVYVITAVRIPVMYADLCVRILVLCMWVCRWRVDPCPLVMHLWVYPGYEGVYVILCVPGSLLCMLDLSSVRILVSSVCMWVYASVSLVMQRLLSIRLHRIYVDSMRRIALLCMDPMRVPYSCHVFLSYVCGSASVSLLCICVYTVMRDL</sequence>
<feature type="transmembrane region" description="Helical" evidence="1">
    <location>
        <begin position="141"/>
        <end position="161"/>
    </location>
</feature>
<dbReference type="AlphaFoldDB" id="A0A812BHG5"/>
<keyword evidence="3" id="KW-1185">Reference proteome</keyword>
<keyword evidence="1" id="KW-0472">Membrane</keyword>
<proteinExistence type="predicted"/>
<dbReference type="EMBL" id="CAHIKZ030000596">
    <property type="protein sequence ID" value="CAE1228463.1"/>
    <property type="molecule type" value="Genomic_DNA"/>
</dbReference>
<accession>A0A812BHG5</accession>
<keyword evidence="1" id="KW-0812">Transmembrane</keyword>
<comment type="caution">
    <text evidence="2">The sequence shown here is derived from an EMBL/GenBank/DDBJ whole genome shotgun (WGS) entry which is preliminary data.</text>
</comment>
<evidence type="ECO:0000313" key="2">
    <source>
        <dbReference type="EMBL" id="CAE1228463.1"/>
    </source>
</evidence>
<feature type="transmembrane region" description="Helical" evidence="1">
    <location>
        <begin position="221"/>
        <end position="242"/>
    </location>
</feature>
<feature type="transmembrane region" description="Helical" evidence="1">
    <location>
        <begin position="12"/>
        <end position="37"/>
    </location>
</feature>
<evidence type="ECO:0000313" key="3">
    <source>
        <dbReference type="Proteomes" id="UP000597762"/>
    </source>
</evidence>
<name>A0A812BHG5_ACAPH</name>
<protein>
    <submittedName>
        <fullName evidence="2">GJB6</fullName>
    </submittedName>
</protein>
<feature type="transmembrane region" description="Helical" evidence="1">
    <location>
        <begin position="168"/>
        <end position="189"/>
    </location>
</feature>
<keyword evidence="1" id="KW-1133">Transmembrane helix</keyword>
<reference evidence="2" key="1">
    <citation type="submission" date="2021-01" db="EMBL/GenBank/DDBJ databases">
        <authorList>
            <person name="Li R."/>
            <person name="Bekaert M."/>
        </authorList>
    </citation>
    <scope>NUCLEOTIDE SEQUENCE</scope>
    <source>
        <strain evidence="2">Farmed</strain>
    </source>
</reference>
<organism evidence="2 3">
    <name type="scientific">Acanthosepion pharaonis</name>
    <name type="common">Pharaoh cuttlefish</name>
    <name type="synonym">Sepia pharaonis</name>
    <dbReference type="NCBI Taxonomy" id="158019"/>
    <lineage>
        <taxon>Eukaryota</taxon>
        <taxon>Metazoa</taxon>
        <taxon>Spiralia</taxon>
        <taxon>Lophotrochozoa</taxon>
        <taxon>Mollusca</taxon>
        <taxon>Cephalopoda</taxon>
        <taxon>Coleoidea</taxon>
        <taxon>Decapodiformes</taxon>
        <taxon>Sepiida</taxon>
        <taxon>Sepiina</taxon>
        <taxon>Sepiidae</taxon>
        <taxon>Acanthosepion</taxon>
    </lineage>
</organism>
<dbReference type="Proteomes" id="UP000597762">
    <property type="component" value="Unassembled WGS sequence"/>
</dbReference>
<gene>
    <name evidence="2" type="ORF">SPHA_16806</name>
</gene>